<feature type="transmembrane region" description="Helical" evidence="8">
    <location>
        <begin position="62"/>
        <end position="83"/>
    </location>
</feature>
<gene>
    <name evidence="11" type="ORF">C495_11309</name>
</gene>
<evidence type="ECO:0000313" key="12">
    <source>
        <dbReference type="Proteomes" id="UP000011661"/>
    </source>
</evidence>
<evidence type="ECO:0000256" key="8">
    <source>
        <dbReference type="SAM" id="Phobius"/>
    </source>
</evidence>
<feature type="domain" description="Cation/H+ exchanger transmembrane" evidence="10">
    <location>
        <begin position="21"/>
        <end position="380"/>
    </location>
</feature>
<dbReference type="PATRIC" id="fig|1230460.4.peg.2297"/>
<evidence type="ECO:0000256" key="7">
    <source>
        <dbReference type="ARBA" id="ARBA00023136"/>
    </source>
</evidence>
<feature type="transmembrane region" description="Helical" evidence="8">
    <location>
        <begin position="333"/>
        <end position="353"/>
    </location>
</feature>
<dbReference type="PANTHER" id="PTHR43562">
    <property type="entry name" value="NAPA-TYPE SODIUM/HYDROGEN ANTIPORTER"/>
    <property type="match status" value="1"/>
</dbReference>
<dbReference type="EMBL" id="AOHX01000039">
    <property type="protein sequence ID" value="ELY44487.1"/>
    <property type="molecule type" value="Genomic_DNA"/>
</dbReference>
<evidence type="ECO:0000259" key="10">
    <source>
        <dbReference type="Pfam" id="PF00999"/>
    </source>
</evidence>
<evidence type="ECO:0000256" key="4">
    <source>
        <dbReference type="ARBA" id="ARBA00022692"/>
    </source>
</evidence>
<dbReference type="Proteomes" id="UP000011661">
    <property type="component" value="Unassembled WGS sequence"/>
</dbReference>
<feature type="transmembrane region" description="Helical" evidence="8">
    <location>
        <begin position="122"/>
        <end position="141"/>
    </location>
</feature>
<feature type="transmembrane region" description="Helical" evidence="8">
    <location>
        <begin position="220"/>
        <end position="237"/>
    </location>
</feature>
<feature type="transmembrane region" description="Helical" evidence="8">
    <location>
        <begin position="186"/>
        <end position="208"/>
    </location>
</feature>
<evidence type="ECO:0000256" key="5">
    <source>
        <dbReference type="ARBA" id="ARBA00022989"/>
    </source>
</evidence>
<dbReference type="eggNOG" id="arCOG00449">
    <property type="taxonomic scope" value="Archaea"/>
</dbReference>
<feature type="transmembrane region" description="Helical" evidence="8">
    <location>
        <begin position="301"/>
        <end position="321"/>
    </location>
</feature>
<dbReference type="PANTHER" id="PTHR43562:SF4">
    <property type="entry name" value="NA(+)_H(+) ANTIPORTER NHAS5"/>
    <property type="match status" value="1"/>
</dbReference>
<dbReference type="CDD" id="cd00293">
    <property type="entry name" value="USP-like"/>
    <property type="match status" value="1"/>
</dbReference>
<evidence type="ECO:0000256" key="3">
    <source>
        <dbReference type="ARBA" id="ARBA00022449"/>
    </source>
</evidence>
<feature type="transmembrane region" description="Helical" evidence="8">
    <location>
        <begin position="95"/>
        <end position="116"/>
    </location>
</feature>
<accession>L9W579</accession>
<dbReference type="InterPro" id="IPR006016">
    <property type="entry name" value="UspA"/>
</dbReference>
<evidence type="ECO:0000259" key="9">
    <source>
        <dbReference type="Pfam" id="PF00582"/>
    </source>
</evidence>
<dbReference type="AlphaFoldDB" id="L9W579"/>
<keyword evidence="2" id="KW-0813">Transport</keyword>
<dbReference type="OrthoDB" id="12029at2157"/>
<dbReference type="Pfam" id="PF00999">
    <property type="entry name" value="Na_H_Exchanger"/>
    <property type="match status" value="1"/>
</dbReference>
<dbReference type="RefSeq" id="WP_008162956.1">
    <property type="nucleotide sequence ID" value="NZ_AOHX01000039.1"/>
</dbReference>
<keyword evidence="6" id="KW-0406">Ion transport</keyword>
<evidence type="ECO:0000256" key="2">
    <source>
        <dbReference type="ARBA" id="ARBA00022448"/>
    </source>
</evidence>
<feature type="transmembrane region" description="Helical" evidence="8">
    <location>
        <begin position="37"/>
        <end position="56"/>
    </location>
</feature>
<feature type="transmembrane region" description="Helical" evidence="8">
    <location>
        <begin position="12"/>
        <end position="30"/>
    </location>
</feature>
<feature type="transmembrane region" description="Helical" evidence="8">
    <location>
        <begin position="153"/>
        <end position="174"/>
    </location>
</feature>
<feature type="transmembrane region" description="Helical" evidence="8">
    <location>
        <begin position="365"/>
        <end position="383"/>
    </location>
</feature>
<dbReference type="Gene3D" id="3.40.50.620">
    <property type="entry name" value="HUPs"/>
    <property type="match status" value="1"/>
</dbReference>
<name>L9W579_9EURY</name>
<dbReference type="eggNOG" id="arCOG01953">
    <property type="taxonomic scope" value="Archaea"/>
</dbReference>
<comment type="subcellular location">
    <subcellularLocation>
        <location evidence="1">Membrane</location>
        <topology evidence="1">Multi-pass membrane protein</topology>
    </subcellularLocation>
</comment>
<dbReference type="InterPro" id="IPR038770">
    <property type="entry name" value="Na+/solute_symporter_sf"/>
</dbReference>
<dbReference type="InterPro" id="IPR006153">
    <property type="entry name" value="Cation/H_exchanger_TM"/>
</dbReference>
<feature type="transmembrane region" description="Helical" evidence="8">
    <location>
        <begin position="271"/>
        <end position="289"/>
    </location>
</feature>
<protein>
    <submittedName>
        <fullName evidence="11">Sodium/hydrogen exchanger</fullName>
    </submittedName>
</protein>
<sequence length="678" mass="73534">MDPAPTLPVTDPILIFGVAMIVFLVAPLVLDRYRLPGLVGIIVVGAAIGPNGFEILERDETIVLLGEVGIVYLMFVAGLEINLTQFIEYKERSLVFGLLSFVIPQAIGMVVGYYALGLSMGATALFAAIFASHTLLAYPVVSRLGITTNESVTSTIGGTIITDTLALLVLAVVIAGDDGGLGPRFWLELAGGLALFFAGVWLLVPRLARWFFRTVDQESSVEFLFVMAVLFVCASLAELAGVEHIVGAFLAGLVLNRLIPQRGPLMNRIEFVGNALFIPFFLLSVGMLVDVRVLTSGLEALLITATFVALVLTTKYAAAWLTARRYGYTTAEMMTMFGLSIGQAAAALAIVLIGFDQGLLGEAMLNAVVLMILVVGVLSPAIVDRYGRSIVRASEQTAYDPRTAPQRVMVPFSRTSQYRESLLDLAVLVREADDDQPLYTLSVARPGSQAEADVAAIESTLEELEAYAAGAEVPVERQTRVERNVASGIVRAALENRITTLVIGWDGTPRHRRIFGHVIDQVLARSTQLVLISHVRQPLNTTTEVVAILPPGIEHNDGFYEAVHTLEHLATQVGAPIRALVIDDSPEQFKHLFEIGGPDVPATFERVESWDDVSTRLREDVSETALVVPISARRRTMGWQPALETLPTEVSTATDGNFVVLYPAVGDRGDDRRFLELH</sequence>
<comment type="caution">
    <text evidence="11">The sequence shown here is derived from an EMBL/GenBank/DDBJ whole genome shotgun (WGS) entry which is preliminary data.</text>
</comment>
<evidence type="ECO:0000256" key="6">
    <source>
        <dbReference type="ARBA" id="ARBA00023065"/>
    </source>
</evidence>
<dbReference type="GO" id="GO:0015297">
    <property type="term" value="F:antiporter activity"/>
    <property type="evidence" value="ECO:0007669"/>
    <property type="project" value="UniProtKB-KW"/>
</dbReference>
<dbReference type="GO" id="GO:0016020">
    <property type="term" value="C:membrane"/>
    <property type="evidence" value="ECO:0007669"/>
    <property type="project" value="UniProtKB-SubCell"/>
</dbReference>
<dbReference type="SUPFAM" id="SSF52402">
    <property type="entry name" value="Adenine nucleotide alpha hydrolases-like"/>
    <property type="match status" value="1"/>
</dbReference>
<dbReference type="Gene3D" id="1.20.1530.20">
    <property type="match status" value="1"/>
</dbReference>
<dbReference type="STRING" id="1230460.C495_11309"/>
<organism evidence="11 12">
    <name type="scientific">Natronorubrum sulfidifaciens JCM 14089</name>
    <dbReference type="NCBI Taxonomy" id="1230460"/>
    <lineage>
        <taxon>Archaea</taxon>
        <taxon>Methanobacteriati</taxon>
        <taxon>Methanobacteriota</taxon>
        <taxon>Stenosarchaea group</taxon>
        <taxon>Halobacteria</taxon>
        <taxon>Halobacteriales</taxon>
        <taxon>Natrialbaceae</taxon>
        <taxon>Natronorubrum</taxon>
    </lineage>
</organism>
<keyword evidence="3" id="KW-0050">Antiport</keyword>
<keyword evidence="5 8" id="KW-1133">Transmembrane helix</keyword>
<keyword evidence="12" id="KW-1185">Reference proteome</keyword>
<dbReference type="Pfam" id="PF00582">
    <property type="entry name" value="Usp"/>
    <property type="match status" value="1"/>
</dbReference>
<dbReference type="InterPro" id="IPR014729">
    <property type="entry name" value="Rossmann-like_a/b/a_fold"/>
</dbReference>
<keyword evidence="7 8" id="KW-0472">Membrane</keyword>
<proteinExistence type="predicted"/>
<evidence type="ECO:0000313" key="11">
    <source>
        <dbReference type="EMBL" id="ELY44487.1"/>
    </source>
</evidence>
<keyword evidence="4 8" id="KW-0812">Transmembrane</keyword>
<evidence type="ECO:0000256" key="1">
    <source>
        <dbReference type="ARBA" id="ARBA00004141"/>
    </source>
</evidence>
<reference evidence="11 12" key="1">
    <citation type="journal article" date="2014" name="PLoS Genet.">
        <title>Phylogenetically driven sequencing of extremely halophilic archaea reveals strategies for static and dynamic osmo-response.</title>
        <authorList>
            <person name="Becker E.A."/>
            <person name="Seitzer P.M."/>
            <person name="Tritt A."/>
            <person name="Larsen D."/>
            <person name="Krusor M."/>
            <person name="Yao A.I."/>
            <person name="Wu D."/>
            <person name="Madern D."/>
            <person name="Eisen J.A."/>
            <person name="Darling A.E."/>
            <person name="Facciotti M.T."/>
        </authorList>
    </citation>
    <scope>NUCLEOTIDE SEQUENCE [LARGE SCALE GENOMIC DNA]</scope>
    <source>
        <strain evidence="11 12">JCM 14089</strain>
    </source>
</reference>
<feature type="domain" description="UspA" evidence="9">
    <location>
        <begin position="406"/>
        <end position="532"/>
    </location>
</feature>
<dbReference type="GO" id="GO:1902600">
    <property type="term" value="P:proton transmembrane transport"/>
    <property type="evidence" value="ECO:0007669"/>
    <property type="project" value="InterPro"/>
</dbReference>